<evidence type="ECO:0000256" key="1">
    <source>
        <dbReference type="SAM" id="SignalP"/>
    </source>
</evidence>
<reference evidence="3 4" key="1">
    <citation type="journal article" date="2008" name="Nature">
        <title>Genome analysis of the platypus reveals unique signatures of evolution.</title>
        <authorList>
            <person name="Warren W.C."/>
            <person name="Hillier L.W."/>
            <person name="Marshall Graves J.A."/>
            <person name="Birney E."/>
            <person name="Ponting C.P."/>
            <person name="Grutzner F."/>
            <person name="Belov K."/>
            <person name="Miller W."/>
            <person name="Clarke L."/>
            <person name="Chinwalla A.T."/>
            <person name="Yang S.P."/>
            <person name="Heger A."/>
            <person name="Locke D.P."/>
            <person name="Miethke P."/>
            <person name="Waters P.D."/>
            <person name="Veyrunes F."/>
            <person name="Fulton L."/>
            <person name="Fulton B."/>
            <person name="Graves T."/>
            <person name="Wallis J."/>
            <person name="Puente X.S."/>
            <person name="Lopez-Otin C."/>
            <person name="Ordonez G.R."/>
            <person name="Eichler E.E."/>
            <person name="Chen L."/>
            <person name="Cheng Z."/>
            <person name="Deakin J.E."/>
            <person name="Alsop A."/>
            <person name="Thompson K."/>
            <person name="Kirby P."/>
            <person name="Papenfuss A.T."/>
            <person name="Wakefield M.J."/>
            <person name="Olender T."/>
            <person name="Lancet D."/>
            <person name="Huttley G.A."/>
            <person name="Smit A.F."/>
            <person name="Pask A."/>
            <person name="Temple-Smith P."/>
            <person name="Batzer M.A."/>
            <person name="Walker J.A."/>
            <person name="Konkel M.K."/>
            <person name="Harris R.S."/>
            <person name="Whittington C.M."/>
            <person name="Wong E.S."/>
            <person name="Gemmell N.J."/>
            <person name="Buschiazzo E."/>
            <person name="Vargas Jentzsch I.M."/>
            <person name="Merkel A."/>
            <person name="Schmitz J."/>
            <person name="Zemann A."/>
            <person name="Churakov G."/>
            <person name="Kriegs J.O."/>
            <person name="Brosius J."/>
            <person name="Murchison E.P."/>
            <person name="Sachidanandam R."/>
            <person name="Smith C."/>
            <person name="Hannon G.J."/>
            <person name="Tsend-Ayush E."/>
            <person name="McMillan D."/>
            <person name="Attenborough R."/>
            <person name="Rens W."/>
            <person name="Ferguson-Smith M."/>
            <person name="Lefevre C.M."/>
            <person name="Sharp J.A."/>
            <person name="Nicholas K.R."/>
            <person name="Ray D.A."/>
            <person name="Kube M."/>
            <person name="Reinhardt R."/>
            <person name="Pringle T.H."/>
            <person name="Taylor J."/>
            <person name="Jones R.C."/>
            <person name="Nixon B."/>
            <person name="Dacheux J.L."/>
            <person name="Niwa H."/>
            <person name="Sekita Y."/>
            <person name="Huang X."/>
            <person name="Stark A."/>
            <person name="Kheradpour P."/>
            <person name="Kellis M."/>
            <person name="Flicek P."/>
            <person name="Chen Y."/>
            <person name="Webber C."/>
            <person name="Hardison R."/>
            <person name="Nelson J."/>
            <person name="Hallsworth-Pepin K."/>
            <person name="Delehaunty K."/>
            <person name="Markovic C."/>
            <person name="Minx P."/>
            <person name="Feng Y."/>
            <person name="Kremitzki C."/>
            <person name="Mitreva M."/>
            <person name="Glasscock J."/>
            <person name="Wylie T."/>
            <person name="Wohldmann P."/>
            <person name="Thiru P."/>
            <person name="Nhan M.N."/>
            <person name="Pohl C.S."/>
            <person name="Smith S.M."/>
            <person name="Hou S."/>
            <person name="Nefedov M."/>
            <person name="de Jong P.J."/>
            <person name="Renfree M.B."/>
            <person name="Mardis E.R."/>
            <person name="Wilson R.K."/>
        </authorList>
    </citation>
    <scope>NUCLEOTIDE SEQUENCE [LARGE SCALE GENOMIC DNA]</scope>
    <source>
        <strain evidence="3 4">Glennie</strain>
    </source>
</reference>
<dbReference type="Pfam" id="PF22009">
    <property type="entry name" value="YLDV-IL18BP-like"/>
    <property type="match status" value="1"/>
</dbReference>
<dbReference type="AlphaFoldDB" id="A0A6I8NQH4"/>
<dbReference type="InterPro" id="IPR039681">
    <property type="entry name" value="IL18BP"/>
</dbReference>
<keyword evidence="1" id="KW-0732">Signal</keyword>
<proteinExistence type="predicted"/>
<name>A0A6I8NQH4_ORNAN</name>
<evidence type="ECO:0000313" key="4">
    <source>
        <dbReference type="Proteomes" id="UP000002279"/>
    </source>
</evidence>
<feature type="signal peptide" evidence="1">
    <location>
        <begin position="1"/>
        <end position="31"/>
    </location>
</feature>
<dbReference type="Ensembl" id="ENSOANT00000073449.1">
    <property type="protein sequence ID" value="ENSOANP00000043166.1"/>
    <property type="gene ID" value="ENSOANG00000048236.1"/>
</dbReference>
<dbReference type="InterPro" id="IPR055139">
    <property type="entry name" value="IL18BP-like_dom"/>
</dbReference>
<dbReference type="PROSITE" id="PS50835">
    <property type="entry name" value="IG_LIKE"/>
    <property type="match status" value="1"/>
</dbReference>
<dbReference type="InterPro" id="IPR007110">
    <property type="entry name" value="Ig-like_dom"/>
</dbReference>
<keyword evidence="4" id="KW-1185">Reference proteome</keyword>
<accession>A0A6I8NQH4</accession>
<reference evidence="3" key="3">
    <citation type="submission" date="2025-09" db="UniProtKB">
        <authorList>
            <consortium name="Ensembl"/>
        </authorList>
    </citation>
    <scope>IDENTIFICATION</scope>
    <source>
        <strain evidence="3">Glennie</strain>
    </source>
</reference>
<protein>
    <submittedName>
        <fullName evidence="3">Interleukin 18 binding protein</fullName>
    </submittedName>
</protein>
<dbReference type="InterPro" id="IPR013783">
    <property type="entry name" value="Ig-like_fold"/>
</dbReference>
<dbReference type="Proteomes" id="UP000002279">
    <property type="component" value="Chromosome 20"/>
</dbReference>
<dbReference type="GO" id="GO:0042007">
    <property type="term" value="F:interleukin-18 binding"/>
    <property type="evidence" value="ECO:0007669"/>
    <property type="project" value="InterPro"/>
</dbReference>
<dbReference type="OMA" id="PKNEVPF"/>
<dbReference type="GeneTree" id="ENSGT00390000004026"/>
<gene>
    <name evidence="3" type="primary">IL18BP</name>
</gene>
<dbReference type="Gene3D" id="2.60.40.10">
    <property type="entry name" value="Immunoglobulins"/>
    <property type="match status" value="1"/>
</dbReference>
<dbReference type="PANTHER" id="PTHR14292:SF2">
    <property type="entry name" value="INTERLEUKIN-18-BINDING PROTEIN"/>
    <property type="match status" value="1"/>
</dbReference>
<feature type="domain" description="Ig-like" evidence="2">
    <location>
        <begin position="41"/>
        <end position="143"/>
    </location>
</feature>
<evidence type="ECO:0000259" key="2">
    <source>
        <dbReference type="PROSITE" id="PS50835"/>
    </source>
</evidence>
<feature type="chain" id="PRO_5026312436" evidence="1">
    <location>
        <begin position="32"/>
        <end position="182"/>
    </location>
</feature>
<dbReference type="Bgee" id="ENSOANG00000048236">
    <property type="expression patterns" value="Expressed in endometrium and 5 other cell types or tissues"/>
</dbReference>
<reference evidence="3" key="2">
    <citation type="submission" date="2025-08" db="UniProtKB">
        <authorList>
            <consortium name="Ensembl"/>
        </authorList>
    </citation>
    <scope>IDENTIFICATION</scope>
    <source>
        <strain evidence="3">Glennie</strain>
    </source>
</reference>
<dbReference type="PANTHER" id="PTHR14292">
    <property type="entry name" value="INTERLEUKIN-18-BINDING PROTEIN"/>
    <property type="match status" value="1"/>
</dbReference>
<sequence length="182" mass="19675">MSPSRQLGATATSRWHRFLLPLLLLSRLSHFTPVPEPVKCPGLQVHGPKLEVPYGVALNLSCSGCSLNREFSEMYWLGNGSFIEDLPGAVSEGDIRKVESSESHVSLLGELRIEALSPALRHTNFSCVLLDPEGATQSHVVLDRLWDLASRDRKGGDLTESPGTRTLALVEARCTAGPGCTG</sequence>
<dbReference type="OrthoDB" id="9904367at2759"/>
<evidence type="ECO:0000313" key="3">
    <source>
        <dbReference type="Ensembl" id="ENSOANP00000043166.1"/>
    </source>
</evidence>
<organism evidence="3 4">
    <name type="scientific">Ornithorhynchus anatinus</name>
    <name type="common">Duckbill platypus</name>
    <dbReference type="NCBI Taxonomy" id="9258"/>
    <lineage>
        <taxon>Eukaryota</taxon>
        <taxon>Metazoa</taxon>
        <taxon>Chordata</taxon>
        <taxon>Craniata</taxon>
        <taxon>Vertebrata</taxon>
        <taxon>Euteleostomi</taxon>
        <taxon>Mammalia</taxon>
        <taxon>Monotremata</taxon>
        <taxon>Ornithorhynchidae</taxon>
        <taxon>Ornithorhynchus</taxon>
    </lineage>
</organism>